<protein>
    <submittedName>
        <fullName evidence="7">MauE/DoxX family redox-associated membrane protein</fullName>
    </submittedName>
</protein>
<evidence type="ECO:0000259" key="6">
    <source>
        <dbReference type="Pfam" id="PF07291"/>
    </source>
</evidence>
<name>A0ABV1ZS84_9ACTN</name>
<keyword evidence="2 5" id="KW-0812">Transmembrane</keyword>
<sequence>MTPSKRTGGLLSKVRGAAPYALGGLFVASGVLHFAAPGPFRAIMPRSLPKPEAWVYGSGAAELVCGAGLLTRRRWAGPASAALLLAVWPANVRMALDSGSGRLPGPADGKLVAWGRVPLQIPLIWAALQSRPAPHRADGPRD</sequence>
<comment type="caution">
    <text evidence="7">The sequence shown here is derived from an EMBL/GenBank/DDBJ whole genome shotgun (WGS) entry which is preliminary data.</text>
</comment>
<comment type="subcellular location">
    <subcellularLocation>
        <location evidence="1">Membrane</location>
        <topology evidence="1">Multi-pass membrane protein</topology>
    </subcellularLocation>
</comment>
<evidence type="ECO:0000313" key="8">
    <source>
        <dbReference type="Proteomes" id="UP001432401"/>
    </source>
</evidence>
<gene>
    <name evidence="7" type="ORF">ABUK86_09355</name>
</gene>
<evidence type="ECO:0000256" key="4">
    <source>
        <dbReference type="ARBA" id="ARBA00023136"/>
    </source>
</evidence>
<dbReference type="PANTHER" id="PTHR36974:SF1">
    <property type="entry name" value="DOXX FAMILY MEMBRANE PROTEIN"/>
    <property type="match status" value="1"/>
</dbReference>
<keyword evidence="3 5" id="KW-1133">Transmembrane helix</keyword>
<dbReference type="Proteomes" id="UP001432401">
    <property type="component" value="Unassembled WGS sequence"/>
</dbReference>
<evidence type="ECO:0000313" key="7">
    <source>
        <dbReference type="EMBL" id="MES0833982.1"/>
    </source>
</evidence>
<evidence type="ECO:0000256" key="1">
    <source>
        <dbReference type="ARBA" id="ARBA00004141"/>
    </source>
</evidence>
<feature type="domain" description="Methylamine utilisation protein MauE" evidence="6">
    <location>
        <begin position="17"/>
        <end position="86"/>
    </location>
</feature>
<keyword evidence="8" id="KW-1185">Reference proteome</keyword>
<feature type="transmembrane region" description="Helical" evidence="5">
    <location>
        <begin position="20"/>
        <end position="40"/>
    </location>
</feature>
<dbReference type="Pfam" id="PF07291">
    <property type="entry name" value="MauE"/>
    <property type="match status" value="1"/>
</dbReference>
<keyword evidence="4 5" id="KW-0472">Membrane</keyword>
<proteinExistence type="predicted"/>
<dbReference type="EMBL" id="JBEQNB010000004">
    <property type="protein sequence ID" value="MES0833982.1"/>
    <property type="molecule type" value="Genomic_DNA"/>
</dbReference>
<reference evidence="7 8" key="1">
    <citation type="submission" date="2024-06" db="EMBL/GenBank/DDBJ databases">
        <authorList>
            <person name="Bataeva Y.V."/>
            <person name="Grigorian L.N."/>
            <person name="Solomentsev V.I."/>
        </authorList>
    </citation>
    <scope>NUCLEOTIDE SEQUENCE [LARGE SCALE GENOMIC DNA]</scope>
    <source>
        <strain evidence="8">SCPM-O-B-12605 (RCAM04882)</strain>
    </source>
</reference>
<organism evidence="7 8">
    <name type="scientific">Nocardiopsis tropica</name>
    <dbReference type="NCBI Taxonomy" id="109330"/>
    <lineage>
        <taxon>Bacteria</taxon>
        <taxon>Bacillati</taxon>
        <taxon>Actinomycetota</taxon>
        <taxon>Actinomycetes</taxon>
        <taxon>Streptosporangiales</taxon>
        <taxon>Nocardiopsidaceae</taxon>
        <taxon>Nocardiopsis</taxon>
    </lineage>
</organism>
<accession>A0ABV1ZS84</accession>
<dbReference type="RefSeq" id="WP_344181185.1">
    <property type="nucleotide sequence ID" value="NZ_JBEQNA010000005.1"/>
</dbReference>
<dbReference type="InterPro" id="IPR009908">
    <property type="entry name" value="Methylamine_util_MauE"/>
</dbReference>
<dbReference type="PANTHER" id="PTHR36974">
    <property type="entry name" value="MEMBRANE PROTEIN-RELATED"/>
    <property type="match status" value="1"/>
</dbReference>
<evidence type="ECO:0000256" key="5">
    <source>
        <dbReference type="SAM" id="Phobius"/>
    </source>
</evidence>
<evidence type="ECO:0000256" key="2">
    <source>
        <dbReference type="ARBA" id="ARBA00022692"/>
    </source>
</evidence>
<evidence type="ECO:0000256" key="3">
    <source>
        <dbReference type="ARBA" id="ARBA00022989"/>
    </source>
</evidence>